<dbReference type="Proteomes" id="UP000036932">
    <property type="component" value="Unassembled WGS sequence"/>
</dbReference>
<evidence type="ECO:0000259" key="7">
    <source>
        <dbReference type="PROSITE" id="PS50928"/>
    </source>
</evidence>
<dbReference type="PANTHER" id="PTHR43496">
    <property type="entry name" value="PROTEIN LPLB"/>
    <property type="match status" value="1"/>
</dbReference>
<dbReference type="GO" id="GO:0055085">
    <property type="term" value="P:transmembrane transport"/>
    <property type="evidence" value="ECO:0007669"/>
    <property type="project" value="InterPro"/>
</dbReference>
<dbReference type="Gene3D" id="1.10.3720.10">
    <property type="entry name" value="MetI-like"/>
    <property type="match status" value="1"/>
</dbReference>
<dbReference type="PROSITE" id="PS50928">
    <property type="entry name" value="ABC_TM1"/>
    <property type="match status" value="1"/>
</dbReference>
<dbReference type="InterPro" id="IPR000515">
    <property type="entry name" value="MetI-like"/>
</dbReference>
<evidence type="ECO:0000256" key="3">
    <source>
        <dbReference type="ARBA" id="ARBA00022692"/>
    </source>
</evidence>
<comment type="caution">
    <text evidence="8">The sequence shown here is derived from an EMBL/GenBank/DDBJ whole genome shotgun (WGS) entry which is preliminary data.</text>
</comment>
<gene>
    <name evidence="8" type="ORF">AM231_16395</name>
</gene>
<dbReference type="SUPFAM" id="SSF161098">
    <property type="entry name" value="MetI-like"/>
    <property type="match status" value="1"/>
</dbReference>
<evidence type="ECO:0000256" key="6">
    <source>
        <dbReference type="RuleBase" id="RU363032"/>
    </source>
</evidence>
<evidence type="ECO:0000256" key="5">
    <source>
        <dbReference type="ARBA" id="ARBA00023136"/>
    </source>
</evidence>
<evidence type="ECO:0000313" key="8">
    <source>
        <dbReference type="EMBL" id="KOR90550.1"/>
    </source>
</evidence>
<keyword evidence="5 6" id="KW-0472">Membrane</keyword>
<keyword evidence="9" id="KW-1185">Reference proteome</keyword>
<dbReference type="AlphaFoldDB" id="A0A0M1P8A7"/>
<sequence length="335" mass="37994">MNMQEVVVTLSQSNIQQSILASGSEREQKGKKASKLERFKVVFAREKYLYLLALPGLLFFLIFKYFPIWGLALAFQNYSPYLGFWDSEWVGFKHFIDFFTNPDFLLLFRNTMAISLMNIFFFFPIPIVLSLLINEVRSMKFKKTVQTIIYLPHFLSWVIIAGICFIILGHDGIINEIIVAFGGQPIGILTEPNYFWGLLTGQSIWKEAGWGTIIFLAALAGINQDLYEAAQIDGANRWKQMINVTLPGIKSTIIVLLILRLGQVMEVGFEQVYLMMSSPVSHVADVFDTYVYRTGIQNGRFSYATVAGIFKSIVGLLLVVMANRLAKKIGEEGLY</sequence>
<dbReference type="OrthoDB" id="9785836at2"/>
<reference evidence="9" key="1">
    <citation type="submission" date="2015-08" db="EMBL/GenBank/DDBJ databases">
        <title>Genome sequencing project for genomic taxonomy and phylogenomics of Bacillus-like bacteria.</title>
        <authorList>
            <person name="Liu B."/>
            <person name="Wang J."/>
            <person name="Zhu Y."/>
            <person name="Liu G."/>
            <person name="Chen Q."/>
            <person name="Chen Z."/>
            <person name="Lan J."/>
            <person name="Che J."/>
            <person name="Ge C."/>
            <person name="Shi H."/>
            <person name="Pan Z."/>
            <person name="Liu X."/>
        </authorList>
    </citation>
    <scope>NUCLEOTIDE SEQUENCE [LARGE SCALE GENOMIC DNA]</scope>
    <source>
        <strain evidence="9">FJAT-22460</strain>
    </source>
</reference>
<dbReference type="PATRIC" id="fig|1705565.3.peg.5367"/>
<dbReference type="InterPro" id="IPR035906">
    <property type="entry name" value="MetI-like_sf"/>
</dbReference>
<keyword evidence="2 6" id="KW-0813">Transport</keyword>
<accession>A0A0M1P8A7</accession>
<evidence type="ECO:0000313" key="9">
    <source>
        <dbReference type="Proteomes" id="UP000036932"/>
    </source>
</evidence>
<dbReference type="EMBL" id="LIUT01000001">
    <property type="protein sequence ID" value="KOR90550.1"/>
    <property type="molecule type" value="Genomic_DNA"/>
</dbReference>
<feature type="domain" description="ABC transmembrane type-1" evidence="7">
    <location>
        <begin position="108"/>
        <end position="322"/>
    </location>
</feature>
<keyword evidence="3 6" id="KW-0812">Transmembrane</keyword>
<evidence type="ECO:0000256" key="1">
    <source>
        <dbReference type="ARBA" id="ARBA00004141"/>
    </source>
</evidence>
<dbReference type="PANTHER" id="PTHR43496:SF1">
    <property type="entry name" value="POLYGALACTURONAN_RHAMNOGALACTURONAN TRANSPORT SYSTEM PERMEASE PROTEIN YTEP"/>
    <property type="match status" value="1"/>
</dbReference>
<keyword evidence="4 6" id="KW-1133">Transmembrane helix</keyword>
<evidence type="ECO:0000256" key="4">
    <source>
        <dbReference type="ARBA" id="ARBA00022989"/>
    </source>
</evidence>
<feature type="transmembrane region" description="Helical" evidence="6">
    <location>
        <begin position="48"/>
        <end position="75"/>
    </location>
</feature>
<name>A0A0M1P8A7_9BACL</name>
<feature type="transmembrane region" description="Helical" evidence="6">
    <location>
        <begin position="112"/>
        <end position="133"/>
    </location>
</feature>
<comment type="subcellular location">
    <subcellularLocation>
        <location evidence="6">Cell membrane</location>
        <topology evidence="6">Multi-pass membrane protein</topology>
    </subcellularLocation>
    <subcellularLocation>
        <location evidence="1">Membrane</location>
        <topology evidence="1">Multi-pass membrane protein</topology>
    </subcellularLocation>
</comment>
<feature type="transmembrane region" description="Helical" evidence="6">
    <location>
        <begin position="241"/>
        <end position="259"/>
    </location>
</feature>
<dbReference type="RefSeq" id="WP_054403460.1">
    <property type="nucleotide sequence ID" value="NZ_LIUT01000001.1"/>
</dbReference>
<comment type="similarity">
    <text evidence="6">Belongs to the binding-protein-dependent transport system permease family.</text>
</comment>
<evidence type="ECO:0000256" key="2">
    <source>
        <dbReference type="ARBA" id="ARBA00022448"/>
    </source>
</evidence>
<dbReference type="CDD" id="cd06261">
    <property type="entry name" value="TM_PBP2"/>
    <property type="match status" value="1"/>
</dbReference>
<feature type="transmembrane region" description="Helical" evidence="6">
    <location>
        <begin position="301"/>
        <end position="320"/>
    </location>
</feature>
<proteinExistence type="inferred from homology"/>
<protein>
    <submittedName>
        <fullName evidence="8">Sugar ABC transporter ATPase</fullName>
    </submittedName>
</protein>
<organism evidence="8 9">
    <name type="scientific">Paenibacillus solani</name>
    <dbReference type="NCBI Taxonomy" id="1705565"/>
    <lineage>
        <taxon>Bacteria</taxon>
        <taxon>Bacillati</taxon>
        <taxon>Bacillota</taxon>
        <taxon>Bacilli</taxon>
        <taxon>Bacillales</taxon>
        <taxon>Paenibacillaceae</taxon>
        <taxon>Paenibacillus</taxon>
    </lineage>
</organism>
<feature type="transmembrane region" description="Helical" evidence="6">
    <location>
        <begin position="154"/>
        <end position="174"/>
    </location>
</feature>
<feature type="transmembrane region" description="Helical" evidence="6">
    <location>
        <begin position="194"/>
        <end position="220"/>
    </location>
</feature>
<dbReference type="GO" id="GO:0005886">
    <property type="term" value="C:plasma membrane"/>
    <property type="evidence" value="ECO:0007669"/>
    <property type="project" value="UniProtKB-SubCell"/>
</dbReference>
<dbReference type="Pfam" id="PF00528">
    <property type="entry name" value="BPD_transp_1"/>
    <property type="match status" value="1"/>
</dbReference>